<dbReference type="GeneID" id="30859546"/>
<dbReference type="PRINTS" id="PR01434">
    <property type="entry name" value="NADHDHGNASE5"/>
</dbReference>
<sequence length="569" mass="61805">MMVGSKVYSLLSVVLLAMSVVWGLSGLVSGLWGCSFVIEWELLELSSVMISMSLVFDWMSLFFLSSVCLISSCVMKYSEYYMEGEVNYLRFSYLLVVFVGSMWFLIISPNMVSLLLGWDGLGLTSYALVIFYQSDISCNAGMLTILSNRIGDVAILVSIGLMYSLGQFDFFKVWGGFNSALVGLLLLAACTKSAQVPFSSWLPAAMAAPTPVSALVHSSTLVTAGVYLLIRFNNELQSSGLSSIMLVLGSSTMVMAGLGALVESDLKKVIAFSTLSQLGLMIIIVSSGMSELAFFHLITHAMFKSSLFMCVGFMIHSVKGWQDSRSMSGFQLSSPGLGLVLGGSNLALCGFPFLAGFYSKDMMLESMLSMNLNWLTMGLMVMGVGLTVGYSFRILRISSSSSSVLSSVSSASDLSSLVMKSVVVLFLMSVMSGFFFFWICSPVMAIPVLTMKSKFSVVMISVLSGLGMFKGLDKNPGFSKKGFKVLESFSYNMWFMGFLSTKFVSAWILSSGSQSVKVLELGWFEYYGGLGGSRVFIWLSGLGQAAQKNNMVSSYLVMSVLVVGFCFFI</sequence>
<dbReference type="PANTHER" id="PTHR42829">
    <property type="entry name" value="NADH-UBIQUINONE OXIDOREDUCTASE CHAIN 5"/>
    <property type="match status" value="1"/>
</dbReference>
<dbReference type="GO" id="GO:0042773">
    <property type="term" value="P:ATP synthesis coupled electron transport"/>
    <property type="evidence" value="ECO:0007669"/>
    <property type="project" value="InterPro"/>
</dbReference>
<feature type="transmembrane region" description="Helical" evidence="17">
    <location>
        <begin position="455"/>
        <end position="472"/>
    </location>
</feature>
<evidence type="ECO:0000259" key="18">
    <source>
        <dbReference type="Pfam" id="PF00361"/>
    </source>
</evidence>
<keyword evidence="9" id="KW-1278">Translocase</keyword>
<dbReference type="GO" id="GO:0003954">
    <property type="term" value="F:NADH dehydrogenase activity"/>
    <property type="evidence" value="ECO:0007669"/>
    <property type="project" value="TreeGrafter"/>
</dbReference>
<keyword evidence="5 17" id="KW-0813">Transport</keyword>
<comment type="similarity">
    <text evidence="17">Belongs to the complex I subunit 5 family.</text>
</comment>
<evidence type="ECO:0000259" key="19">
    <source>
        <dbReference type="Pfam" id="PF00662"/>
    </source>
</evidence>
<keyword evidence="10" id="KW-0249">Electron transport</keyword>
<evidence type="ECO:0000256" key="3">
    <source>
        <dbReference type="ARBA" id="ARBA00012944"/>
    </source>
</evidence>
<feature type="transmembrane region" description="Helical" evidence="17">
    <location>
        <begin position="336"/>
        <end position="359"/>
    </location>
</feature>
<keyword evidence="12 17" id="KW-0520">NAD</keyword>
<feature type="transmembrane region" description="Helical" evidence="17">
    <location>
        <begin position="242"/>
        <end position="262"/>
    </location>
</feature>
<evidence type="ECO:0000256" key="15">
    <source>
        <dbReference type="ARBA" id="ARBA00023136"/>
    </source>
</evidence>
<accession>A0A1L5BW58</accession>
<geneLocation type="mitochondrion" evidence="21"/>
<feature type="transmembrane region" description="Helical" evidence="17">
    <location>
        <begin position="371"/>
        <end position="392"/>
    </location>
</feature>
<dbReference type="GO" id="GO:0008137">
    <property type="term" value="F:NADH dehydrogenase (ubiquinone) activity"/>
    <property type="evidence" value="ECO:0007669"/>
    <property type="project" value="UniProtKB-EC"/>
</dbReference>
<dbReference type="SMR" id="A0A1L5BW58"/>
<dbReference type="Pfam" id="PF00662">
    <property type="entry name" value="Proton_antipo_N"/>
    <property type="match status" value="1"/>
</dbReference>
<feature type="transmembrane region" description="Helical" evidence="17">
    <location>
        <begin position="143"/>
        <end position="165"/>
    </location>
</feature>
<evidence type="ECO:0000256" key="4">
    <source>
        <dbReference type="ARBA" id="ARBA00021096"/>
    </source>
</evidence>
<dbReference type="GO" id="GO:0005743">
    <property type="term" value="C:mitochondrial inner membrane"/>
    <property type="evidence" value="ECO:0007669"/>
    <property type="project" value="UniProtKB-SubCell"/>
</dbReference>
<feature type="transmembrane region" description="Helical" evidence="17">
    <location>
        <begin position="171"/>
        <end position="191"/>
    </location>
</feature>
<evidence type="ECO:0000256" key="14">
    <source>
        <dbReference type="ARBA" id="ARBA00023128"/>
    </source>
</evidence>
<keyword evidence="7 17" id="KW-0812">Transmembrane</keyword>
<evidence type="ECO:0000256" key="1">
    <source>
        <dbReference type="ARBA" id="ARBA00003257"/>
    </source>
</evidence>
<feature type="transmembrane region" description="Helical" evidence="17">
    <location>
        <begin position="54"/>
        <end position="75"/>
    </location>
</feature>
<keyword evidence="13 17" id="KW-0830">Ubiquinone</keyword>
<feature type="domain" description="NADH:quinone oxidoreductase/Mrp antiporter transmembrane" evidence="18">
    <location>
        <begin position="108"/>
        <end position="382"/>
    </location>
</feature>
<feature type="transmembrane region" description="Helical" evidence="17">
    <location>
        <begin position="212"/>
        <end position="230"/>
    </location>
</feature>
<evidence type="ECO:0000256" key="11">
    <source>
        <dbReference type="ARBA" id="ARBA00022989"/>
    </source>
</evidence>
<feature type="transmembrane region" description="Helical" evidence="17">
    <location>
        <begin position="87"/>
        <end position="106"/>
    </location>
</feature>
<evidence type="ECO:0000256" key="8">
    <source>
        <dbReference type="ARBA" id="ARBA00022792"/>
    </source>
</evidence>
<dbReference type="CTD" id="4540"/>
<protein>
    <recommendedName>
        <fullName evidence="4 17">NADH-ubiquinone oxidoreductase chain 5</fullName>
        <ecNumber evidence="3 17">7.1.1.2</ecNumber>
    </recommendedName>
</protein>
<dbReference type="EMBL" id="KX341966">
    <property type="protein sequence ID" value="APL97190.1"/>
    <property type="molecule type" value="Genomic_DNA"/>
</dbReference>
<evidence type="ECO:0000256" key="12">
    <source>
        <dbReference type="ARBA" id="ARBA00023027"/>
    </source>
</evidence>
<evidence type="ECO:0000313" key="21">
    <source>
        <dbReference type="EMBL" id="APL97190.1"/>
    </source>
</evidence>
<comment type="function">
    <text evidence="17">Core subunit of the mitochondrial membrane respiratory chain NADH dehydrogenase (Complex I) which catalyzes electron transfer from NADH through the respiratory chain, using ubiquinone as an electron acceptor. Essential for the catalytic activity and assembly of complex I.</text>
</comment>
<evidence type="ECO:0000256" key="13">
    <source>
        <dbReference type="ARBA" id="ARBA00023075"/>
    </source>
</evidence>
<dbReference type="EC" id="7.1.1.2" evidence="3 17"/>
<comment type="catalytic activity">
    <reaction evidence="16 17">
        <text>a ubiquinone + NADH + 5 H(+)(in) = a ubiquinol + NAD(+) + 4 H(+)(out)</text>
        <dbReference type="Rhea" id="RHEA:29091"/>
        <dbReference type="Rhea" id="RHEA-COMP:9565"/>
        <dbReference type="Rhea" id="RHEA-COMP:9566"/>
        <dbReference type="ChEBI" id="CHEBI:15378"/>
        <dbReference type="ChEBI" id="CHEBI:16389"/>
        <dbReference type="ChEBI" id="CHEBI:17976"/>
        <dbReference type="ChEBI" id="CHEBI:57540"/>
        <dbReference type="ChEBI" id="CHEBI:57945"/>
        <dbReference type="EC" id="7.1.1.2"/>
    </reaction>
</comment>
<evidence type="ECO:0000259" key="20">
    <source>
        <dbReference type="Pfam" id="PF06455"/>
    </source>
</evidence>
<dbReference type="Pfam" id="PF06455">
    <property type="entry name" value="NADH5_C"/>
    <property type="match status" value="1"/>
</dbReference>
<comment type="function">
    <text evidence="1">Core subunit of the mitochondrial membrane respiratory chain NADH dehydrogenase (Complex I) that is believed to belong to the minimal assembly required for catalysis. Complex I functions in the transfer of electrons from NADH to the respiratory chain. The immediate electron acceptor for the enzyme is believed to be ubiquinone.</text>
</comment>
<dbReference type="AlphaFoldDB" id="A0A1L5BW58"/>
<feature type="transmembrane region" description="Helical" evidence="17">
    <location>
        <begin position="493"/>
        <end position="510"/>
    </location>
</feature>
<proteinExistence type="inferred from homology"/>
<keyword evidence="14 17" id="KW-0496">Mitochondrion</keyword>
<feature type="transmembrane region" description="Helical" evidence="17">
    <location>
        <begin position="293"/>
        <end position="315"/>
    </location>
</feature>
<reference evidence="21" key="1">
    <citation type="journal article" date="2016" name="BMC Genomics">
        <title>Evolution of mitochondrial genomes in Baikalian amphipods.</title>
        <authorList>
            <person name="Romanova E.V."/>
            <person name="Aleoshin V.V."/>
            <person name="Kamaltynov R.M."/>
            <person name="Mikhailov K.V."/>
            <person name="Logacheva M.D."/>
            <person name="Sirotinina E.A."/>
            <person name="Gornov A.Y."/>
            <person name="Anikin A.S."/>
            <person name="Sherbakov D.Y."/>
        </authorList>
    </citation>
    <scope>NUCLEOTIDE SEQUENCE</scope>
</reference>
<feature type="transmembrane region" description="Helical" evidence="17">
    <location>
        <begin position="422"/>
        <end position="449"/>
    </location>
</feature>
<feature type="transmembrane region" description="Helical" evidence="17">
    <location>
        <begin position="269"/>
        <end position="287"/>
    </location>
</feature>
<evidence type="ECO:0000256" key="5">
    <source>
        <dbReference type="ARBA" id="ARBA00022448"/>
    </source>
</evidence>
<dbReference type="GO" id="GO:0015990">
    <property type="term" value="P:electron transport coupled proton transport"/>
    <property type="evidence" value="ECO:0007669"/>
    <property type="project" value="TreeGrafter"/>
</dbReference>
<feature type="domain" description="NADH dehydrogenase subunit 5 C-terminal" evidence="20">
    <location>
        <begin position="390"/>
        <end position="568"/>
    </location>
</feature>
<dbReference type="InterPro" id="IPR003945">
    <property type="entry name" value="NU5C-like"/>
</dbReference>
<dbReference type="InterPro" id="IPR001750">
    <property type="entry name" value="ND/Mrp_TM"/>
</dbReference>
<dbReference type="Pfam" id="PF00361">
    <property type="entry name" value="Proton_antipo_M"/>
    <property type="match status" value="1"/>
</dbReference>
<evidence type="ECO:0000256" key="7">
    <source>
        <dbReference type="ARBA" id="ARBA00022692"/>
    </source>
</evidence>
<dbReference type="PANTHER" id="PTHR42829:SF2">
    <property type="entry name" value="NADH-UBIQUINONE OXIDOREDUCTASE CHAIN 5"/>
    <property type="match status" value="1"/>
</dbReference>
<keyword evidence="8" id="KW-0999">Mitochondrion inner membrane</keyword>
<keyword evidence="11 17" id="KW-1133">Transmembrane helix</keyword>
<dbReference type="InterPro" id="IPR001516">
    <property type="entry name" value="Proton_antipo_N"/>
</dbReference>
<keyword evidence="6" id="KW-0679">Respiratory chain</keyword>
<feature type="transmembrane region" description="Helical" evidence="17">
    <location>
        <begin position="112"/>
        <end position="131"/>
    </location>
</feature>
<evidence type="ECO:0000256" key="2">
    <source>
        <dbReference type="ARBA" id="ARBA00004448"/>
    </source>
</evidence>
<dbReference type="RefSeq" id="YP_009339300.1">
    <property type="nucleotide sequence ID" value="NC_033361.1"/>
</dbReference>
<organism evidence="21">
    <name type="scientific">Gmelinoides fasciatus</name>
    <dbReference type="NCBI Taxonomy" id="686704"/>
    <lineage>
        <taxon>Eukaryota</taxon>
        <taxon>Metazoa</taxon>
        <taxon>Ecdysozoa</taxon>
        <taxon>Arthropoda</taxon>
        <taxon>Crustacea</taxon>
        <taxon>Multicrustacea</taxon>
        <taxon>Malacostraca</taxon>
        <taxon>Eumalacostraca</taxon>
        <taxon>Peracarida</taxon>
        <taxon>Amphipoda</taxon>
        <taxon>Senticaudata</taxon>
        <taxon>Gammarida</taxon>
        <taxon>Gammaridira</taxon>
        <taxon>Gammaroidea</taxon>
        <taxon>Micruropodidae</taxon>
        <taxon>Gmelinoidinae</taxon>
        <taxon>Gmelinoides</taxon>
    </lineage>
</organism>
<feature type="transmembrane region" description="Helical" evidence="17">
    <location>
        <begin position="552"/>
        <end position="568"/>
    </location>
</feature>
<evidence type="ECO:0000256" key="10">
    <source>
        <dbReference type="ARBA" id="ARBA00022982"/>
    </source>
</evidence>
<evidence type="ECO:0000256" key="6">
    <source>
        <dbReference type="ARBA" id="ARBA00022660"/>
    </source>
</evidence>
<dbReference type="InterPro" id="IPR010934">
    <property type="entry name" value="NADH_DH_su5_C"/>
</dbReference>
<evidence type="ECO:0000256" key="16">
    <source>
        <dbReference type="ARBA" id="ARBA00049551"/>
    </source>
</evidence>
<keyword evidence="15 17" id="KW-0472">Membrane</keyword>
<name>A0A1L5BW58_9CRUS</name>
<evidence type="ECO:0000256" key="9">
    <source>
        <dbReference type="ARBA" id="ARBA00022967"/>
    </source>
</evidence>
<evidence type="ECO:0000256" key="17">
    <source>
        <dbReference type="RuleBase" id="RU003404"/>
    </source>
</evidence>
<comment type="subcellular location">
    <subcellularLocation>
        <location evidence="2">Mitochondrion inner membrane</location>
        <topology evidence="2">Multi-pass membrane protein</topology>
    </subcellularLocation>
</comment>
<gene>
    <name evidence="21" type="primary">ND5</name>
</gene>
<feature type="domain" description="NADH-Ubiquinone oxidoreductase (complex I) chain 5 N-terminal" evidence="19">
    <location>
        <begin position="44"/>
        <end position="91"/>
    </location>
</feature>